<comment type="caution">
    <text evidence="3">The sequence shown here is derived from an EMBL/GenBank/DDBJ whole genome shotgun (WGS) entry which is preliminary data.</text>
</comment>
<evidence type="ECO:0000256" key="2">
    <source>
        <dbReference type="SAM" id="Phobius"/>
    </source>
</evidence>
<feature type="compositionally biased region" description="Polar residues" evidence="1">
    <location>
        <begin position="45"/>
        <end position="56"/>
    </location>
</feature>
<feature type="region of interest" description="Disordered" evidence="1">
    <location>
        <begin position="129"/>
        <end position="149"/>
    </location>
</feature>
<organism evidence="3 4">
    <name type="scientific">Triangularia verruculosa</name>
    <dbReference type="NCBI Taxonomy" id="2587418"/>
    <lineage>
        <taxon>Eukaryota</taxon>
        <taxon>Fungi</taxon>
        <taxon>Dikarya</taxon>
        <taxon>Ascomycota</taxon>
        <taxon>Pezizomycotina</taxon>
        <taxon>Sordariomycetes</taxon>
        <taxon>Sordariomycetidae</taxon>
        <taxon>Sordariales</taxon>
        <taxon>Podosporaceae</taxon>
        <taxon>Triangularia</taxon>
    </lineage>
</organism>
<reference evidence="3" key="2">
    <citation type="submission" date="2023-05" db="EMBL/GenBank/DDBJ databases">
        <authorList>
            <consortium name="Lawrence Berkeley National Laboratory"/>
            <person name="Steindorff A."/>
            <person name="Hensen N."/>
            <person name="Bonometti L."/>
            <person name="Westerberg I."/>
            <person name="Brannstrom I.O."/>
            <person name="Guillou S."/>
            <person name="Cros-Aarteil S."/>
            <person name="Calhoun S."/>
            <person name="Haridas S."/>
            <person name="Kuo A."/>
            <person name="Mondo S."/>
            <person name="Pangilinan J."/>
            <person name="Riley R."/>
            <person name="Labutti K."/>
            <person name="Andreopoulos B."/>
            <person name="Lipzen A."/>
            <person name="Chen C."/>
            <person name="Yanf M."/>
            <person name="Daum C."/>
            <person name="Ng V."/>
            <person name="Clum A."/>
            <person name="Ohm R."/>
            <person name="Martin F."/>
            <person name="Silar P."/>
            <person name="Natvig D."/>
            <person name="Lalanne C."/>
            <person name="Gautier V."/>
            <person name="Ament-Velasquez S.L."/>
            <person name="Kruys A."/>
            <person name="Hutchinson M.I."/>
            <person name="Powell A.J."/>
            <person name="Barry K."/>
            <person name="Miller A.N."/>
            <person name="Grigoriev I.V."/>
            <person name="Debuchy R."/>
            <person name="Gladieux P."/>
            <person name="Thoren M.H."/>
            <person name="Johannesson H."/>
        </authorList>
    </citation>
    <scope>NUCLEOTIDE SEQUENCE</scope>
    <source>
        <strain evidence="3">CBS 315.58</strain>
    </source>
</reference>
<name>A0AAN7AZ85_9PEZI</name>
<reference evidence="3" key="1">
    <citation type="journal article" date="2023" name="Mol. Phylogenet. Evol.">
        <title>Genome-scale phylogeny and comparative genomics of the fungal order Sordariales.</title>
        <authorList>
            <person name="Hensen N."/>
            <person name="Bonometti L."/>
            <person name="Westerberg I."/>
            <person name="Brannstrom I.O."/>
            <person name="Guillou S."/>
            <person name="Cros-Aarteil S."/>
            <person name="Calhoun S."/>
            <person name="Haridas S."/>
            <person name="Kuo A."/>
            <person name="Mondo S."/>
            <person name="Pangilinan J."/>
            <person name="Riley R."/>
            <person name="LaButti K."/>
            <person name="Andreopoulos B."/>
            <person name="Lipzen A."/>
            <person name="Chen C."/>
            <person name="Yan M."/>
            <person name="Daum C."/>
            <person name="Ng V."/>
            <person name="Clum A."/>
            <person name="Steindorff A."/>
            <person name="Ohm R.A."/>
            <person name="Martin F."/>
            <person name="Silar P."/>
            <person name="Natvig D.O."/>
            <person name="Lalanne C."/>
            <person name="Gautier V."/>
            <person name="Ament-Velasquez S.L."/>
            <person name="Kruys A."/>
            <person name="Hutchinson M.I."/>
            <person name="Powell A.J."/>
            <person name="Barry K."/>
            <person name="Miller A.N."/>
            <person name="Grigoriev I.V."/>
            <person name="Debuchy R."/>
            <person name="Gladieux P."/>
            <person name="Hiltunen Thoren M."/>
            <person name="Johannesson H."/>
        </authorList>
    </citation>
    <scope>NUCLEOTIDE SEQUENCE</scope>
    <source>
        <strain evidence="3">CBS 315.58</strain>
    </source>
</reference>
<evidence type="ECO:0000256" key="1">
    <source>
        <dbReference type="SAM" id="MobiDB-lite"/>
    </source>
</evidence>
<keyword evidence="2" id="KW-0812">Transmembrane</keyword>
<keyword evidence="4" id="KW-1185">Reference proteome</keyword>
<dbReference type="AlphaFoldDB" id="A0AAN7AZ85"/>
<evidence type="ECO:0000313" key="3">
    <source>
        <dbReference type="EMBL" id="KAK4205073.1"/>
    </source>
</evidence>
<keyword evidence="2" id="KW-1133">Transmembrane helix</keyword>
<feature type="transmembrane region" description="Helical" evidence="2">
    <location>
        <begin position="172"/>
        <end position="193"/>
    </location>
</feature>
<evidence type="ECO:0008006" key="5">
    <source>
        <dbReference type="Google" id="ProtNLM"/>
    </source>
</evidence>
<keyword evidence="2" id="KW-0472">Membrane</keyword>
<accession>A0AAN7AZ85</accession>
<sequence>MAAQNDAEHRRGQFLSLVATQDPFPSTFTNPTHHRAPDTNDSDAPHTTSQDPGDSYQIQKWADDAWKEYEKGFEKILRRLGFEHSMEDWFSEYGWWMEEVAEWVRELENFNEDTPEEEIKAHYREMPELPSQELPPKPKASNVLDASTAPDPRQWSVWEDHEMDELLWFKNALAVFLVLSCIVLFVGTLWYLVVV</sequence>
<feature type="region of interest" description="Disordered" evidence="1">
    <location>
        <begin position="21"/>
        <end position="56"/>
    </location>
</feature>
<proteinExistence type="predicted"/>
<dbReference type="Proteomes" id="UP001303160">
    <property type="component" value="Unassembled WGS sequence"/>
</dbReference>
<evidence type="ECO:0000313" key="4">
    <source>
        <dbReference type="Proteomes" id="UP001303160"/>
    </source>
</evidence>
<gene>
    <name evidence="3" type="ORF">QBC40DRAFT_249465</name>
</gene>
<protein>
    <recommendedName>
        <fullName evidence="5">Transmembrane protein</fullName>
    </recommendedName>
</protein>
<dbReference type="EMBL" id="MU863878">
    <property type="protein sequence ID" value="KAK4205073.1"/>
    <property type="molecule type" value="Genomic_DNA"/>
</dbReference>